<feature type="signal peptide" evidence="3">
    <location>
        <begin position="1"/>
        <end position="20"/>
    </location>
</feature>
<feature type="compositionally biased region" description="Low complexity" evidence="1">
    <location>
        <begin position="1119"/>
        <end position="1132"/>
    </location>
</feature>
<dbReference type="Proteomes" id="UP000769528">
    <property type="component" value="Unassembled WGS sequence"/>
</dbReference>
<dbReference type="OrthoDB" id="2503993at2759"/>
<evidence type="ECO:0000259" key="4">
    <source>
        <dbReference type="Pfam" id="PF12768"/>
    </source>
</evidence>
<evidence type="ECO:0000259" key="5">
    <source>
        <dbReference type="Pfam" id="PF20842"/>
    </source>
</evidence>
<evidence type="ECO:0000256" key="1">
    <source>
        <dbReference type="SAM" id="MobiDB-lite"/>
    </source>
</evidence>
<dbReference type="PANTHER" id="PTHR31778">
    <property type="entry name" value="BUD SITE SELECTION PROTEIN RAX2"/>
    <property type="match status" value="1"/>
</dbReference>
<evidence type="ECO:0000313" key="7">
    <source>
        <dbReference type="EMBL" id="KAH3664378.1"/>
    </source>
</evidence>
<feature type="domain" description="Rax2-like C-terminal" evidence="4">
    <location>
        <begin position="867"/>
        <end position="1112"/>
    </location>
</feature>
<feature type="domain" description="Rax2-like third" evidence="6">
    <location>
        <begin position="402"/>
        <end position="551"/>
    </location>
</feature>
<feature type="region of interest" description="Disordered" evidence="1">
    <location>
        <begin position="1119"/>
        <end position="1138"/>
    </location>
</feature>
<dbReference type="InterPro" id="IPR048265">
    <property type="entry name" value="Rax2-like_third"/>
</dbReference>
<keyword evidence="2" id="KW-0472">Membrane</keyword>
<gene>
    <name evidence="7" type="ORF">WICMUC_005763</name>
</gene>
<evidence type="ECO:0000259" key="6">
    <source>
        <dbReference type="Pfam" id="PF20843"/>
    </source>
</evidence>
<dbReference type="GO" id="GO:1902929">
    <property type="term" value="C:plasma membrane of growing cell tip"/>
    <property type="evidence" value="ECO:0007669"/>
    <property type="project" value="TreeGrafter"/>
</dbReference>
<protein>
    <recommendedName>
        <fullName evidence="9">Bud site selection protein RAX2</fullName>
    </recommendedName>
</protein>
<dbReference type="Pfam" id="PF20843">
    <property type="entry name" value="Rax2_3"/>
    <property type="match status" value="1"/>
</dbReference>
<evidence type="ECO:0008006" key="9">
    <source>
        <dbReference type="Google" id="ProtNLM"/>
    </source>
</evidence>
<dbReference type="Pfam" id="PF20842">
    <property type="entry name" value="Rax2_2"/>
    <property type="match status" value="1"/>
</dbReference>
<evidence type="ECO:0000256" key="3">
    <source>
        <dbReference type="SAM" id="SignalP"/>
    </source>
</evidence>
<dbReference type="AlphaFoldDB" id="A0A9P8P2I8"/>
<keyword evidence="3" id="KW-0732">Signal</keyword>
<evidence type="ECO:0000313" key="8">
    <source>
        <dbReference type="Proteomes" id="UP000769528"/>
    </source>
</evidence>
<keyword evidence="2" id="KW-0812">Transmembrane</keyword>
<dbReference type="GO" id="GO:0000282">
    <property type="term" value="P:cellular bud site selection"/>
    <property type="evidence" value="ECO:0007669"/>
    <property type="project" value="TreeGrafter"/>
</dbReference>
<reference evidence="7" key="2">
    <citation type="submission" date="2021-01" db="EMBL/GenBank/DDBJ databases">
        <authorList>
            <person name="Schikora-Tamarit M.A."/>
        </authorList>
    </citation>
    <scope>NUCLEOTIDE SEQUENCE</scope>
    <source>
        <strain evidence="7">CBS6341</strain>
    </source>
</reference>
<reference evidence="7" key="1">
    <citation type="journal article" date="2021" name="Open Biol.">
        <title>Shared evolutionary footprints suggest mitochondrial oxidative damage underlies multiple complex I losses in fungi.</title>
        <authorList>
            <person name="Schikora-Tamarit M.A."/>
            <person name="Marcet-Houben M."/>
            <person name="Nosek J."/>
            <person name="Gabaldon T."/>
        </authorList>
    </citation>
    <scope>NUCLEOTIDE SEQUENCE</scope>
    <source>
        <strain evidence="7">CBS6341</strain>
    </source>
</reference>
<dbReference type="EMBL" id="JAEUBF010001473">
    <property type="protein sequence ID" value="KAH3664378.1"/>
    <property type="molecule type" value="Genomic_DNA"/>
</dbReference>
<feature type="chain" id="PRO_5040386451" description="Bud site selection protein RAX2" evidence="3">
    <location>
        <begin position="21"/>
        <end position="1203"/>
    </location>
</feature>
<dbReference type="InterPro" id="IPR024982">
    <property type="entry name" value="Rax2-like_C"/>
</dbReference>
<proteinExistence type="predicted"/>
<comment type="caution">
    <text evidence="7">The sequence shown here is derived from an EMBL/GenBank/DDBJ whole genome shotgun (WGS) entry which is preliminary data.</text>
</comment>
<dbReference type="InterPro" id="IPR048266">
    <property type="entry name" value="Rax2-like_second"/>
</dbReference>
<dbReference type="Pfam" id="PF12768">
    <property type="entry name" value="Rax2"/>
    <property type="match status" value="1"/>
</dbReference>
<evidence type="ECO:0000256" key="2">
    <source>
        <dbReference type="SAM" id="Phobius"/>
    </source>
</evidence>
<dbReference type="GO" id="GO:0005621">
    <property type="term" value="C:cellular bud scar"/>
    <property type="evidence" value="ECO:0007669"/>
    <property type="project" value="TreeGrafter"/>
</dbReference>
<feature type="transmembrane region" description="Helical" evidence="2">
    <location>
        <begin position="1146"/>
        <end position="1171"/>
    </location>
</feature>
<name>A0A9P8P2I8_9ASCO</name>
<keyword evidence="2" id="KW-1133">Transmembrane helix</keyword>
<accession>A0A9P8P2I8</accession>
<dbReference type="PANTHER" id="PTHR31778:SF2">
    <property type="entry name" value="BUD SITE SELECTION PROTEIN RAX2"/>
    <property type="match status" value="1"/>
</dbReference>
<dbReference type="GO" id="GO:0005935">
    <property type="term" value="C:cellular bud neck"/>
    <property type="evidence" value="ECO:0007669"/>
    <property type="project" value="TreeGrafter"/>
</dbReference>
<sequence length="1203" mass="132412">MLSTVGVLLGTMFLPHYLLAAQSIISEIDLPDLDFSSFNDNQIGFLGEFDAISIYKYLGESNFTNQNYLQNNLYYTSGTDKQFKTFGEVNGTITEMIQINDELLLLLGDFSKIGEIEVLSPAFFNQTSESFSSLDLNNNITGSVSTAFYDEDETLIYLGGDFTFNKTHGSAIYSMKNHQLNSTVFEGFGSSSKVNTILKLNSRIVFGGKFSTLGLPGLLSQTSNVSNTSIETDQLVSLRHASFSSSNDASVPDFTLSCSTDTNLWSIDDSSSGTFNIELPFTIYPSKIRVYNAIEEQEQISLFRILTSPANGIMNLSYVDPNTNELSYCDAWCPLLNSSSLQDQSTEAIKFHDTSLQITSEYQEFGLVNEIEVTGLTFLALDSYGSSIALSEFQIYESDFSTYANNSYNEPSCSDEVDYSKSELIGEWTSSSDGVFLFSTVDASNGIPDVGINFYPNITYPGNYSILLYTPGCLDDDTCSQRGIVNVTVFDNSTNELLESNLIYQTNEEEKYDSVFYGHMESTPRVELSLYSGISNDNSIVVVGEKISVTVVTIDDIEDKNNTVSINGIFEYSPANFTNFDYSNYTGIDYVGNTTLNTLGSKLSRNSNILLGAYNNSLVVAGEFSSNFGNNLFFYDHSSNQTISVDGGLNGKVNDLKTVDDKLLIAGDFWNTTNNSEINYFSSLKNNELGSVALYNGSWFSFGIDSQNSSRISNLTLNSQEYWVFDNDKWDVNGNSWFSDSYALSFNISSAGKLNDNILFLGSLRISDEITNQGIFVNSSSIGTSNITDDTFLSGNINIGLYINESLSIFGGEFTTVSNITNLVIIEDDQESGIDTINWDTNSSVTQLFVYNEILFIGTAGQEESVIVYDLKNKSLASEQPRSLTSLTSSVKITEFGILYDNYLVVAGEYDAVDNSEVDCSGLCYYNLNTSAWESCISDLSGTINTFKFIDDVIVMGGDIKLNDDSYKVLDYNFTENATVSSSFQDFEKGSVKKLLVVDNSTLGRVIVSGDDFVSAFDGTNWINIGADLENSLITDIQLLELEDSNDLNNQSFFNQNQLLFVSGNLSLQPYGYVSAAYFNSTSWEPYLVATKGKDEASVSSIFMNKDISNLYISGASNSISPVSSSSPTPSSESKERKSKKMDRGFIVLISLALSAGTISFLGAVGALFLFSKKSHDYTPIEPRVNETEMLDTVPPEGLLKHI</sequence>
<organism evidence="7 8">
    <name type="scientific">Wickerhamomyces mucosus</name>
    <dbReference type="NCBI Taxonomy" id="1378264"/>
    <lineage>
        <taxon>Eukaryota</taxon>
        <taxon>Fungi</taxon>
        <taxon>Dikarya</taxon>
        <taxon>Ascomycota</taxon>
        <taxon>Saccharomycotina</taxon>
        <taxon>Saccharomycetes</taxon>
        <taxon>Phaffomycetales</taxon>
        <taxon>Wickerhamomycetaceae</taxon>
        <taxon>Wickerhamomyces</taxon>
    </lineage>
</organism>
<feature type="domain" description="Rax2-like second" evidence="5">
    <location>
        <begin position="231"/>
        <end position="390"/>
    </location>
</feature>
<keyword evidence="8" id="KW-1185">Reference proteome</keyword>